<dbReference type="PANTHER" id="PTHR43693:SF1">
    <property type="entry name" value="PROTEIN PHOSPHATASE CHEZ"/>
    <property type="match status" value="1"/>
</dbReference>
<evidence type="ECO:0000313" key="3">
    <source>
        <dbReference type="EMBL" id="UXX79501.1"/>
    </source>
</evidence>
<evidence type="ECO:0000256" key="1">
    <source>
        <dbReference type="ARBA" id="ARBA00022500"/>
    </source>
</evidence>
<sequence>MFNNLTERETSAANKLLEFGLSKAATAFQSILRSEATLKSITTSLETVSDVPQYCTKADSKTHLLKTELVGDLKGFCHLIFSESEVQKIQNAGLPEEILLNNNPETRLMKLEYLTEIDNMVAGSVITQLANFLDLEIYGNVPSLHVMQANEVNKYIQAESVVYKSKVEFRAIFSIPHLGVAPEFVWLLQESFIEKVKANAEQILAKELV</sequence>
<proteinExistence type="predicted"/>
<dbReference type="EMBL" id="CP106735">
    <property type="protein sequence ID" value="UXX79501.1"/>
    <property type="molecule type" value="Genomic_DNA"/>
</dbReference>
<evidence type="ECO:0000256" key="2">
    <source>
        <dbReference type="ARBA" id="ARBA00022801"/>
    </source>
</evidence>
<dbReference type="InterPro" id="IPR028976">
    <property type="entry name" value="CheC-like_sf"/>
</dbReference>
<keyword evidence="4" id="KW-1185">Reference proteome</keyword>
<dbReference type="SUPFAM" id="SSF103039">
    <property type="entry name" value="CheC-like"/>
    <property type="match status" value="1"/>
</dbReference>
<keyword evidence="2" id="KW-0378">Hydrolase</keyword>
<dbReference type="Proteomes" id="UP001062165">
    <property type="component" value="Chromosome"/>
</dbReference>
<organism evidence="3 4">
    <name type="scientific">Reichenbachiella carrageenanivorans</name>
    <dbReference type="NCBI Taxonomy" id="2979869"/>
    <lineage>
        <taxon>Bacteria</taxon>
        <taxon>Pseudomonadati</taxon>
        <taxon>Bacteroidota</taxon>
        <taxon>Cytophagia</taxon>
        <taxon>Cytophagales</taxon>
        <taxon>Reichenbachiellaceae</taxon>
        <taxon>Reichenbachiella</taxon>
    </lineage>
</organism>
<dbReference type="RefSeq" id="WP_263051233.1">
    <property type="nucleotide sequence ID" value="NZ_CP106735.1"/>
</dbReference>
<protein>
    <submittedName>
        <fullName evidence="3">Chemotaxis protein CheC</fullName>
    </submittedName>
</protein>
<dbReference type="InterPro" id="IPR050992">
    <property type="entry name" value="CheZ_family_phosphatases"/>
</dbReference>
<gene>
    <name evidence="3" type="ORF">N7E81_00045</name>
</gene>
<keyword evidence="1" id="KW-0145">Chemotaxis</keyword>
<name>A0ABY6D003_9BACT</name>
<accession>A0ABY6D003</accession>
<reference evidence="3" key="1">
    <citation type="submission" date="2022-10" db="EMBL/GenBank/DDBJ databases">
        <title>Comparative genomics and taxonomic characterization of three novel marine species of genus Reichenbachiella exhibiting antioxidant and polysaccharide degradation activities.</title>
        <authorList>
            <person name="Muhammad N."/>
            <person name="Lee Y.-J."/>
            <person name="Ko J."/>
            <person name="Kim S.-G."/>
        </authorList>
    </citation>
    <scope>NUCLEOTIDE SEQUENCE</scope>
    <source>
        <strain evidence="3">Wsw4-B4</strain>
    </source>
</reference>
<evidence type="ECO:0000313" key="4">
    <source>
        <dbReference type="Proteomes" id="UP001062165"/>
    </source>
</evidence>
<dbReference type="Gene3D" id="3.40.1550.10">
    <property type="entry name" value="CheC-like"/>
    <property type="match status" value="1"/>
</dbReference>
<dbReference type="PANTHER" id="PTHR43693">
    <property type="entry name" value="PROTEIN PHOSPHATASE CHEZ"/>
    <property type="match status" value="1"/>
</dbReference>